<organism evidence="3">
    <name type="scientific">Timema cristinae</name>
    <name type="common">Walking stick</name>
    <dbReference type="NCBI Taxonomy" id="61476"/>
    <lineage>
        <taxon>Eukaryota</taxon>
        <taxon>Metazoa</taxon>
        <taxon>Ecdysozoa</taxon>
        <taxon>Arthropoda</taxon>
        <taxon>Hexapoda</taxon>
        <taxon>Insecta</taxon>
        <taxon>Pterygota</taxon>
        <taxon>Neoptera</taxon>
        <taxon>Polyneoptera</taxon>
        <taxon>Phasmatodea</taxon>
        <taxon>Timematodea</taxon>
        <taxon>Timematoidea</taxon>
        <taxon>Timematidae</taxon>
        <taxon>Timema</taxon>
    </lineage>
</organism>
<gene>
    <name evidence="3" type="ORF">TCEB3V08_LOCUS7963</name>
</gene>
<sequence length="194" mass="22115">MWCSNLTPLATVNRVFLLLVIAMAECNTCGPGLITPGGVWPLDLEVRKRAAGYWFGEGKLDKVIELTTNGVSTKDDIRENLLREWQADWEESTTGYGPYRASLFRKNLSETNLCCCGGETTPEHVTLECIFTEKERAELLIMPILFNAIYHILRYVDPWSYLSEIANRVSKTERDIHGQTKRKKTKTEQIGRNN</sequence>
<evidence type="ECO:0000256" key="2">
    <source>
        <dbReference type="SAM" id="SignalP"/>
    </source>
</evidence>
<evidence type="ECO:0000256" key="1">
    <source>
        <dbReference type="SAM" id="MobiDB-lite"/>
    </source>
</evidence>
<dbReference type="EMBL" id="OC319441">
    <property type="protein sequence ID" value="CAD7405399.1"/>
    <property type="molecule type" value="Genomic_DNA"/>
</dbReference>
<name>A0A7R9CZL8_TIMCR</name>
<keyword evidence="2" id="KW-0732">Signal</keyword>
<protein>
    <submittedName>
        <fullName evidence="3">Uncharacterized protein</fullName>
    </submittedName>
</protein>
<proteinExistence type="predicted"/>
<dbReference type="AlphaFoldDB" id="A0A7R9CZL8"/>
<feature type="region of interest" description="Disordered" evidence="1">
    <location>
        <begin position="173"/>
        <end position="194"/>
    </location>
</feature>
<reference evidence="3" key="1">
    <citation type="submission" date="2020-11" db="EMBL/GenBank/DDBJ databases">
        <authorList>
            <person name="Tran Van P."/>
        </authorList>
    </citation>
    <scope>NUCLEOTIDE SEQUENCE</scope>
</reference>
<evidence type="ECO:0000313" key="3">
    <source>
        <dbReference type="EMBL" id="CAD7405399.1"/>
    </source>
</evidence>
<accession>A0A7R9CZL8</accession>
<feature type="chain" id="PRO_5030923512" evidence="2">
    <location>
        <begin position="27"/>
        <end position="194"/>
    </location>
</feature>
<feature type="signal peptide" evidence="2">
    <location>
        <begin position="1"/>
        <end position="26"/>
    </location>
</feature>